<name>A0A074XJE7_9PEZI</name>
<evidence type="ECO:0000256" key="1">
    <source>
        <dbReference type="SAM" id="Phobius"/>
    </source>
</evidence>
<keyword evidence="1" id="KW-0812">Transmembrane</keyword>
<protein>
    <recommendedName>
        <fullName evidence="4">MARVEL domain-containing protein</fullName>
    </recommendedName>
</protein>
<organism evidence="2 3">
    <name type="scientific">Aureobasidium namibiae CBS 147.97</name>
    <dbReference type="NCBI Taxonomy" id="1043004"/>
    <lineage>
        <taxon>Eukaryota</taxon>
        <taxon>Fungi</taxon>
        <taxon>Dikarya</taxon>
        <taxon>Ascomycota</taxon>
        <taxon>Pezizomycotina</taxon>
        <taxon>Dothideomycetes</taxon>
        <taxon>Dothideomycetidae</taxon>
        <taxon>Dothideales</taxon>
        <taxon>Saccotheciaceae</taxon>
        <taxon>Aureobasidium</taxon>
    </lineage>
</organism>
<evidence type="ECO:0008006" key="4">
    <source>
        <dbReference type="Google" id="ProtNLM"/>
    </source>
</evidence>
<keyword evidence="1" id="KW-0472">Membrane</keyword>
<feature type="transmembrane region" description="Helical" evidence="1">
    <location>
        <begin position="92"/>
        <end position="116"/>
    </location>
</feature>
<dbReference type="GeneID" id="25409895"/>
<feature type="transmembrane region" description="Helical" evidence="1">
    <location>
        <begin position="122"/>
        <end position="145"/>
    </location>
</feature>
<dbReference type="RefSeq" id="XP_013429094.1">
    <property type="nucleotide sequence ID" value="XM_013573640.1"/>
</dbReference>
<dbReference type="HOGENOM" id="CLU_102612_1_0_1"/>
<dbReference type="STRING" id="1043004.A0A074XJE7"/>
<feature type="transmembrane region" description="Helical" evidence="1">
    <location>
        <begin position="61"/>
        <end position="80"/>
    </location>
</feature>
<dbReference type="OrthoDB" id="3436860at2759"/>
<feature type="transmembrane region" description="Helical" evidence="1">
    <location>
        <begin position="30"/>
        <end position="49"/>
    </location>
</feature>
<gene>
    <name evidence="2" type="ORF">M436DRAFT_43136</name>
</gene>
<evidence type="ECO:0000313" key="3">
    <source>
        <dbReference type="Proteomes" id="UP000027730"/>
    </source>
</evidence>
<reference evidence="2 3" key="1">
    <citation type="journal article" date="2014" name="BMC Genomics">
        <title>Genome sequencing of four Aureobasidium pullulans varieties: biotechnological potential, stress tolerance, and description of new species.</title>
        <authorList>
            <person name="Gostin Ar C."/>
            <person name="Ohm R.A."/>
            <person name="Kogej T."/>
            <person name="Sonjak S."/>
            <person name="Turk M."/>
            <person name="Zajc J."/>
            <person name="Zalar P."/>
            <person name="Grube M."/>
            <person name="Sun H."/>
            <person name="Han J."/>
            <person name="Sharma A."/>
            <person name="Chiniquy J."/>
            <person name="Ngan C.Y."/>
            <person name="Lipzen A."/>
            <person name="Barry K."/>
            <person name="Grigoriev I.V."/>
            <person name="Gunde-Cimerman N."/>
        </authorList>
    </citation>
    <scope>NUCLEOTIDE SEQUENCE [LARGE SCALE GENOMIC DNA]</scope>
    <source>
        <strain evidence="2 3">CBS 147.97</strain>
    </source>
</reference>
<dbReference type="AlphaFoldDB" id="A0A074XJE7"/>
<accession>A0A074XJE7</accession>
<keyword evidence="3" id="KW-1185">Reference proteome</keyword>
<sequence length="190" mass="21163">MGPIQDTSNSASAFFNGRFFSTSFKNKMHCIQLTLVLTIIVLTGVRISIKPSSMPVTRSDTLAIVMGIKTIVVIGYQLLTTHMSNLHRWRNLKVYLVLNSMEVVFWFVVVIITGMGMSRYGQGAYCGLSVLMLLISLILTTFALWTAITTRNLRREATYARHALVAHHRGQMQSVSNKATEPSAYATSEV</sequence>
<keyword evidence="1" id="KW-1133">Transmembrane helix</keyword>
<dbReference type="Proteomes" id="UP000027730">
    <property type="component" value="Unassembled WGS sequence"/>
</dbReference>
<dbReference type="EMBL" id="KL584706">
    <property type="protein sequence ID" value="KEQ74666.1"/>
    <property type="molecule type" value="Genomic_DNA"/>
</dbReference>
<proteinExistence type="predicted"/>
<evidence type="ECO:0000313" key="2">
    <source>
        <dbReference type="EMBL" id="KEQ74666.1"/>
    </source>
</evidence>